<feature type="active site" description="For acetyltransferase activity" evidence="22">
    <location>
        <position position="286"/>
    </location>
</feature>
<sequence>MYPTTGVNTPQSAASLRPLVLSHGQTEHSLLVPTSLYINCTTLRDQFYASLPPATEDKADDDEPSSSTELLAAFLGFTAKTVEEEPGPYDDVLSLVLNEFETRYLRGNDIHAVASSLLQDEDVPTTVGKIKRVIRAYYAARIACNRPIKAHSSALFRAASEDSDNVSLYAIFGGQGNTEDYFEELREIYDIYQGLVGDFIRECGAQLLALSRDHIAAEKIYTKGFDIVKWLEHPETIPDFEYLISAPISVPIIGVIQLAHYAVTCRVLGLNPGQVRDNLKGATGHSQGLITAIAISASDSWDEFYNSASRILKIFFFIGVRVQQAYPSTFLPPSTLEDSVKQGEGKPTPMLSIRDLSLNQVQEFVDATNLHLPEDKQIVVSLINGPRNVVVTGPPQSLYGLCLVLRKQKAETGLDQSRVPHSQRKLKFTHRFLPITSPFHSYLLEKSTDLIINDLESSGVEFVSSELKVPVYDTFDGSVLSQLPKGIVSRLVNLITHLPVKWEKATQFQASHIVDFGPGGASGLGLLTHKNKDGTGVRTILAGVIDQPLEFGFKQELFDRQESSIVFAQNWAKEFSPKLVKISSTNEVYVDTKFSRLTGRAPIMVAGMTPTTVNPKFVAATMNSGYHIELGGGGYFAPGMMTKALEHIEKNTPPGSGITINLIYVNPRLIQWGIPLIQELRQKGFPIEGLTIGAGVPSLEVANEWIQDLGVKHIAFKPGSIEAISSVIRIAKANPDFPIILQWTGGRGGGHHSFEDFHAPILQMYSKIRRCSNIVLIAGSGFGASTDSYPYLTGSWSRDFDYPPMPFDGILVGSRVMVAKEAFTSLGAKQLIVDSPGVEDSEWEKTYDKPTGGVITVLSEMGEPIHKLATRGVLFWHEMDKTVFSLPKKKRLEVLKSKRAYIIKRLNDDFQKTWFAKNAQGQVCDLEDLTYAEVIQRLVDLMYVKKESRWIDVTLRNLAGTFIRRVEERFSTETGASSVLQSFSELDSEPEKVVERVFELFPASTTQIINAQDKDHFLMLCLNPMQKPVPFIPVLDDNFEFFFKKDSLWQCEDLAAVVDEDVGRICILQGPVAVKHSKIVNEPVKEILDSMHEGHIKQLLEDGEYAGNMANIPQVECFGGKPAQNFGDVALDSVMVLDDLNKTVFKIETGTSALPSAADWFSLLAGDKNSWRQVFLSTDTIVQTTKMISNPLHRLLEPIAGLQVEIEHPDEPENTVISAFEPINGKVTKVLELRKGAGDVISLQLIEARGVDRVPVALPLEFKYQPQIGYAPIVEVMTDRNTRIKEFYWKLWFGQDSKFEIDTDITEEIIGDDVTISGKAIADFVHAVGNKGEAFVGRSTSAGTVFAPMDFAIVLGWKAIIKAIFPRAIDADILRLVHLSNGFKMMPGADPLQMGDVVSATAKIDTVKNSATGKTVAVRGLLTRDGKPVMEVVSEFFYRGEFSDFQNTFERREEVPMQLTLKDAKAVAILCSKEWFEYNGDDTKDLEGKTIVFRNSSFIKYKNETVFSSVHTTGKVLMELPSKEVIEIATVNYQAGESHGNPVIDYLERNGTTIEQPVEFEKPIPLSKADDLLSFKAPSSNEPYAGVSGDYNPIHVSRAFASYASLPGTITHGMYSSAAVRSLIEVWAAENNVSRVRAFSCQFQGMVLPNDEIVTRLEHVGMINGRKIIKVTSTNRETEAVVLSGEAEVEQPISTFVFTGQGSQEQGMGMDLYASSEVAKKVWDKADEHFLQNYGFSIIKIVVENPKELDIHFGGPKGKKIRDNYISMMFETIDEKTGNLISEKIFKEIDETTDSFTFKSPTGLLSATQFTQPALTLMEKASFEDMKAKGLVPVDATFAGHSLGEYSALASLGDVMPIESLVDVVFYRGMTMQVAVPRDAQGRSNYGMCAVNPSRISTTFNDAALRFVVDHISEQTKWLLEIVNYNVENSQYVTAGDLRALDTLTNVLNVLKLEKINIDKLLESLPLEKVKEHLSEIVTEVAKKSVAKPQPIELERGFAVIPLKGISVPFHSSYLRNGVKPFQNFLVKKVPKNAVKPANLIGKYIPNLTAKPFEITKEYFEEVYKLTGSEKVKSIINNWESYESKQ</sequence>
<evidence type="ECO:0000256" key="11">
    <source>
        <dbReference type="ARBA" id="ARBA00023160"/>
    </source>
</evidence>
<evidence type="ECO:0000256" key="12">
    <source>
        <dbReference type="ARBA" id="ARBA00023239"/>
    </source>
</evidence>
<keyword evidence="3 21" id="KW-0444">Lipid biosynthesis</keyword>
<dbReference type="FunFam" id="3.30.70.2430:FF:000001">
    <property type="entry name" value="Fatty acid synthase subunit beta"/>
    <property type="match status" value="1"/>
</dbReference>
<dbReference type="Pfam" id="PF17828">
    <property type="entry name" value="FAS_N"/>
    <property type="match status" value="1"/>
</dbReference>
<keyword evidence="10 21" id="KW-0443">Lipid metabolism</keyword>
<feature type="active site" description="For malonyltransferase activity" evidence="22">
    <location>
        <position position="1842"/>
    </location>
</feature>
<comment type="catalytic activity">
    <reaction evidence="16 21">
        <text>holo-[ACP] + malonyl-CoA = malonyl-[ACP] + CoA</text>
        <dbReference type="Rhea" id="RHEA:41792"/>
        <dbReference type="Rhea" id="RHEA-COMP:9623"/>
        <dbReference type="Rhea" id="RHEA-COMP:9685"/>
        <dbReference type="ChEBI" id="CHEBI:57287"/>
        <dbReference type="ChEBI" id="CHEBI:57384"/>
        <dbReference type="ChEBI" id="CHEBI:64479"/>
        <dbReference type="ChEBI" id="CHEBI:78449"/>
        <dbReference type="EC" id="2.3.1.39"/>
    </reaction>
</comment>
<comment type="catalytic activity">
    <reaction evidence="19 21">
        <text>holo-[ACP] + acetyl-CoA = acetyl-[ACP] + CoA</text>
        <dbReference type="Rhea" id="RHEA:41788"/>
        <dbReference type="Rhea" id="RHEA-COMP:9621"/>
        <dbReference type="Rhea" id="RHEA-COMP:9685"/>
        <dbReference type="ChEBI" id="CHEBI:57287"/>
        <dbReference type="ChEBI" id="CHEBI:57288"/>
        <dbReference type="ChEBI" id="CHEBI:64479"/>
        <dbReference type="ChEBI" id="CHEBI:78446"/>
        <dbReference type="EC" id="2.3.1.38"/>
    </reaction>
</comment>
<dbReference type="Pfam" id="PF01575">
    <property type="entry name" value="MaoC_dehydratas"/>
    <property type="match status" value="1"/>
</dbReference>
<evidence type="ECO:0000256" key="17">
    <source>
        <dbReference type="ARBA" id="ARBA00048536"/>
    </source>
</evidence>
<dbReference type="GO" id="GO:0016409">
    <property type="term" value="F:palmitoyltransferase activity"/>
    <property type="evidence" value="ECO:0007669"/>
    <property type="project" value="EnsemblFungi"/>
</dbReference>
<dbReference type="eggNOG" id="ENOG502QQJX">
    <property type="taxonomic scope" value="Eukaryota"/>
</dbReference>
<dbReference type="EC" id="2.3.1.86" evidence="21"/>
<dbReference type="FunFam" id="1.20.1050.120:FF:000001">
    <property type="entry name" value="Fatty acid synthase beta subunit dehydratase"/>
    <property type="match status" value="1"/>
</dbReference>
<comment type="similarity">
    <text evidence="2 21">Belongs to the fungal fatty acid synthetase subunit beta family.</text>
</comment>
<dbReference type="GO" id="GO:0004318">
    <property type="term" value="F:enoyl-[acyl-carrier-protein] reductase (NADH) activity"/>
    <property type="evidence" value="ECO:0007669"/>
    <property type="project" value="UniProtKB-UniRule"/>
</dbReference>
<evidence type="ECO:0000256" key="16">
    <source>
        <dbReference type="ARBA" id="ARBA00048462"/>
    </source>
</evidence>
<comment type="catalytic activity">
    <reaction evidence="1 21">
        <text>a (3R)-hydroxyacyl-[ACP] = a (2E)-enoyl-[ACP] + H2O</text>
        <dbReference type="Rhea" id="RHEA:13097"/>
        <dbReference type="Rhea" id="RHEA-COMP:9925"/>
        <dbReference type="Rhea" id="RHEA-COMP:9945"/>
        <dbReference type="ChEBI" id="CHEBI:15377"/>
        <dbReference type="ChEBI" id="CHEBI:78784"/>
        <dbReference type="ChEBI" id="CHEBI:78827"/>
        <dbReference type="EC" id="4.2.1.59"/>
    </reaction>
</comment>
<evidence type="ECO:0000256" key="10">
    <source>
        <dbReference type="ARBA" id="ARBA00023098"/>
    </source>
</evidence>
<dbReference type="EC" id="3.1.2.14" evidence="21"/>
<dbReference type="InterPro" id="IPR002539">
    <property type="entry name" value="MaoC-like_dom"/>
</dbReference>
<keyword evidence="8 21" id="KW-0560">Oxidoreductase</keyword>
<comment type="catalytic activity">
    <reaction evidence="17 21">
        <text>(9Z)-octadecenoyl-[ACP] + H2O = (9Z)-octadecenoate + holo-[ACP] + H(+)</text>
        <dbReference type="Rhea" id="RHEA:15057"/>
        <dbReference type="Rhea" id="RHEA-COMP:9685"/>
        <dbReference type="Rhea" id="RHEA-COMP:9924"/>
        <dbReference type="ChEBI" id="CHEBI:15377"/>
        <dbReference type="ChEBI" id="CHEBI:15378"/>
        <dbReference type="ChEBI" id="CHEBI:30823"/>
        <dbReference type="ChEBI" id="CHEBI:64479"/>
        <dbReference type="ChEBI" id="CHEBI:78783"/>
        <dbReference type="EC" id="3.1.2.14"/>
    </reaction>
</comment>
<organism evidence="24 25">
    <name type="scientific">Yarrowia lipolytica</name>
    <name type="common">Candida lipolytica</name>
    <dbReference type="NCBI Taxonomy" id="4952"/>
    <lineage>
        <taxon>Eukaryota</taxon>
        <taxon>Fungi</taxon>
        <taxon>Dikarya</taxon>
        <taxon>Ascomycota</taxon>
        <taxon>Saccharomycotina</taxon>
        <taxon>Dipodascomycetes</taxon>
        <taxon>Dipodascales</taxon>
        <taxon>Dipodascales incertae sedis</taxon>
        <taxon>Yarrowia</taxon>
    </lineage>
</organism>
<dbReference type="Pfam" id="PF17951">
    <property type="entry name" value="FAS_meander"/>
    <property type="match status" value="1"/>
</dbReference>
<comment type="function">
    <text evidence="20 21">Fatty acid synthetase catalyzes the formation of long-chain fatty acids from acetyl-CoA, malonyl-CoA and NADPH. The beta subunit contains domains for: [acyl-carrier-protein] acetyltransferase and malonyltransferase, S-acyl fatty acid synthase thioesterase, enoyl-[acyl-carrier-protein] reductase, and 3-hydroxypalmitoyl-[acyl-carrier-protein] dehydratase.</text>
</comment>
<dbReference type="SMART" id="SM00827">
    <property type="entry name" value="PKS_AT"/>
    <property type="match status" value="1"/>
</dbReference>
<dbReference type="SMR" id="A0A1D8N7V8"/>
<dbReference type="Gene3D" id="1.20.930.70">
    <property type="match status" value="1"/>
</dbReference>
<evidence type="ECO:0000313" key="24">
    <source>
        <dbReference type="EMBL" id="AOW01724.1"/>
    </source>
</evidence>
<dbReference type="InterPro" id="IPR003965">
    <property type="entry name" value="Fatty_acid_synthase"/>
</dbReference>
<dbReference type="Gene3D" id="3.30.70.3330">
    <property type="match status" value="1"/>
</dbReference>
<dbReference type="GO" id="GO:0016297">
    <property type="term" value="F:fatty acyl-[ACP] hydrolase activity"/>
    <property type="evidence" value="ECO:0007669"/>
    <property type="project" value="UniProtKB-EC"/>
</dbReference>
<comment type="catalytic activity">
    <reaction evidence="18 21">
        <text>a 2,3-saturated acyl-[ACP] + NAD(+) = a (2E)-enoyl-[ACP] + NADH + H(+)</text>
        <dbReference type="Rhea" id="RHEA:10240"/>
        <dbReference type="Rhea" id="RHEA-COMP:9925"/>
        <dbReference type="Rhea" id="RHEA-COMP:9926"/>
        <dbReference type="ChEBI" id="CHEBI:15378"/>
        <dbReference type="ChEBI" id="CHEBI:57540"/>
        <dbReference type="ChEBI" id="CHEBI:57945"/>
        <dbReference type="ChEBI" id="CHEBI:78784"/>
        <dbReference type="ChEBI" id="CHEBI:78785"/>
        <dbReference type="EC" id="1.3.1.9"/>
    </reaction>
</comment>
<dbReference type="GO" id="GO:0141148">
    <property type="term" value="F:enoyl-[acyl-carrier-protein] reductase (NADPH) activity"/>
    <property type="evidence" value="ECO:0007669"/>
    <property type="project" value="EnsemblFungi"/>
</dbReference>
<dbReference type="InterPro" id="IPR029069">
    <property type="entry name" value="HotDog_dom_sf"/>
</dbReference>
<accession>A0A1D8N7V8</accession>
<evidence type="ECO:0000259" key="23">
    <source>
        <dbReference type="SMART" id="SM00827"/>
    </source>
</evidence>
<dbReference type="PANTHER" id="PTHR10982:SF21">
    <property type="entry name" value="FATTY ACID SYNTHASE SUBUNIT BETA"/>
    <property type="match status" value="1"/>
</dbReference>
<evidence type="ECO:0000256" key="9">
    <source>
        <dbReference type="ARBA" id="ARBA00023027"/>
    </source>
</evidence>
<dbReference type="Gene3D" id="6.20.240.10">
    <property type="match status" value="1"/>
</dbReference>
<dbReference type="InterPro" id="IPR001227">
    <property type="entry name" value="Ac_transferase_dom_sf"/>
</dbReference>
<dbReference type="InterPro" id="IPR041099">
    <property type="entry name" value="FAS1_N"/>
</dbReference>
<dbReference type="Pfam" id="PF16073">
    <property type="entry name" value="SAT"/>
    <property type="match status" value="1"/>
</dbReference>
<evidence type="ECO:0000256" key="19">
    <source>
        <dbReference type="ARBA" id="ARBA00048835"/>
    </source>
</evidence>
<dbReference type="RefSeq" id="XP_500912.3">
    <property type="nucleotide sequence ID" value="XM_500912.3"/>
</dbReference>
<keyword evidence="11 21" id="KW-0275">Fatty acid biosynthesis</keyword>
<dbReference type="SUPFAM" id="SSF54637">
    <property type="entry name" value="Thioesterase/thiol ester dehydrase-isomerase"/>
    <property type="match status" value="2"/>
</dbReference>
<evidence type="ECO:0000256" key="18">
    <source>
        <dbReference type="ARBA" id="ARBA00048572"/>
    </source>
</evidence>
<dbReference type="Gene3D" id="6.10.140.1400">
    <property type="match status" value="1"/>
</dbReference>
<evidence type="ECO:0000256" key="1">
    <source>
        <dbReference type="ARBA" id="ARBA00001055"/>
    </source>
</evidence>
<keyword evidence="7 21" id="KW-0521">NADP</keyword>
<protein>
    <recommendedName>
        <fullName evidence="21">Fatty acid synthase subunit beta</fullName>
        <ecNumber evidence="21">2.3.1.86</ecNumber>
    </recommendedName>
    <domain>
        <recommendedName>
            <fullName evidence="21">3-hydroxyacyl-[acyl-carrier-protein] dehydratase</fullName>
            <ecNumber evidence="21">4.2.1.59</ecNumber>
        </recommendedName>
    </domain>
    <domain>
        <recommendedName>
            <fullName evidence="21">Enoyl-[acyl-carrier-protein] reductase [NADH]</fullName>
            <ecNumber evidence="21">1.3.1.9</ecNumber>
        </recommendedName>
    </domain>
    <domain>
        <recommendedName>
            <fullName evidence="21">[Acyl-carrier-protein] acetyltransferase</fullName>
            <ecNumber evidence="21">2.3.1.38</ecNumber>
        </recommendedName>
    </domain>
    <domain>
        <recommendedName>
            <fullName evidence="21">[Acyl-carrier-protein] malonyltransferase</fullName>
            <ecNumber evidence="21">2.3.1.39</ecNumber>
        </recommendedName>
    </domain>
    <domain>
        <recommendedName>
            <fullName evidence="21">S-acyl fatty acid synthase thioesterase</fullName>
            <ecNumber evidence="21">3.1.2.14</ecNumber>
        </recommendedName>
    </domain>
</protein>
<dbReference type="InterPro" id="IPR013785">
    <property type="entry name" value="Aldolase_TIM"/>
</dbReference>
<dbReference type="GO" id="GO:0042759">
    <property type="term" value="P:long-chain fatty acid biosynthetic process"/>
    <property type="evidence" value="ECO:0007669"/>
    <property type="project" value="EnsemblFungi"/>
</dbReference>
<dbReference type="Gene3D" id="1.20.1050.120">
    <property type="match status" value="1"/>
</dbReference>
<dbReference type="FunFam" id="3.30.1120.100:FF:000001">
    <property type="entry name" value="Fatty acid synthase beta subunit dehydratase"/>
    <property type="match status" value="1"/>
</dbReference>
<keyword evidence="13 21" id="KW-0511">Multifunctional enzyme</keyword>
<dbReference type="InterPro" id="IPR050830">
    <property type="entry name" value="Fungal_FAS"/>
</dbReference>
<dbReference type="GO" id="GO:0019171">
    <property type="term" value="F:(3R)-hydroxyacyl-[acyl-carrier-protein] dehydratase activity"/>
    <property type="evidence" value="ECO:0007669"/>
    <property type="project" value="UniProtKB-EC"/>
</dbReference>
<dbReference type="Pfam" id="PF22235">
    <property type="entry name" value="FAS1_thioest_ins"/>
    <property type="match status" value="1"/>
</dbReference>
<dbReference type="InterPro" id="IPR040883">
    <property type="entry name" value="FAS_meander"/>
</dbReference>
<dbReference type="GO" id="GO:0005835">
    <property type="term" value="C:fatty acid synthase complex"/>
    <property type="evidence" value="ECO:0007669"/>
    <property type="project" value="UniProtKB-UniRule"/>
</dbReference>
<dbReference type="FunFam" id="3.40.366.10:FF:000007">
    <property type="entry name" value="Fatty acid synthase beta subunit dehydratase"/>
    <property type="match status" value="1"/>
</dbReference>
<dbReference type="Pfam" id="PF00698">
    <property type="entry name" value="Acyl_transf_1"/>
    <property type="match status" value="1"/>
</dbReference>
<proteinExistence type="inferred from homology"/>
<keyword evidence="4 21" id="KW-0808">Transferase</keyword>
<dbReference type="EC" id="2.3.1.39" evidence="21"/>
<evidence type="ECO:0000256" key="7">
    <source>
        <dbReference type="ARBA" id="ARBA00022857"/>
    </source>
</evidence>
<dbReference type="PANTHER" id="PTHR10982">
    <property type="entry name" value="MALONYL COA-ACYL CARRIER PROTEIN TRANSACYLASE"/>
    <property type="match status" value="1"/>
</dbReference>
<dbReference type="EC" id="1.3.1.9" evidence="21"/>
<dbReference type="InterPro" id="IPR032088">
    <property type="entry name" value="SAT"/>
</dbReference>
<dbReference type="EMBL" id="CP017554">
    <property type="protein sequence ID" value="AOW01724.1"/>
    <property type="molecule type" value="Genomic_DNA"/>
</dbReference>
<dbReference type="Gene3D" id="6.10.60.10">
    <property type="match status" value="1"/>
</dbReference>
<dbReference type="GO" id="GO:0004312">
    <property type="term" value="F:fatty acid synthase activity"/>
    <property type="evidence" value="ECO:0007669"/>
    <property type="project" value="EnsemblFungi"/>
</dbReference>
<comment type="catalytic activity">
    <reaction evidence="15 21">
        <text>acetyl-CoA + n malonyl-CoA + 2n NADPH + 4n H(+) = a long-chain-acyl-CoA + n CoA + n CO2 + 2n NADP(+).</text>
        <dbReference type="EC" id="2.3.1.86"/>
    </reaction>
</comment>
<dbReference type="GO" id="GO:0005829">
    <property type="term" value="C:cytosol"/>
    <property type="evidence" value="ECO:0007669"/>
    <property type="project" value="EnsemblFungi"/>
</dbReference>
<keyword evidence="9 21" id="KW-0520">NAD</keyword>
<evidence type="ECO:0000256" key="22">
    <source>
        <dbReference type="PIRSR" id="PIRSR005562-1"/>
    </source>
</evidence>
<dbReference type="Gene3D" id="3.30.1120.100">
    <property type="match status" value="1"/>
</dbReference>
<dbReference type="Proteomes" id="UP000182444">
    <property type="component" value="Chromosome 1B"/>
</dbReference>
<dbReference type="PIRSF" id="PIRSF005562">
    <property type="entry name" value="FAS_yeast_beta"/>
    <property type="match status" value="1"/>
</dbReference>
<evidence type="ECO:0000256" key="20">
    <source>
        <dbReference type="ARBA" id="ARBA00058855"/>
    </source>
</evidence>
<dbReference type="OMA" id="HFMDNYG"/>
<dbReference type="Pfam" id="PF13452">
    <property type="entry name" value="FAS1_DH_region"/>
    <property type="match status" value="1"/>
</dbReference>
<evidence type="ECO:0000256" key="2">
    <source>
        <dbReference type="ARBA" id="ARBA00010009"/>
    </source>
</evidence>
<dbReference type="SUPFAM" id="SSF51395">
    <property type="entry name" value="FMN-linked oxidoreductases"/>
    <property type="match status" value="1"/>
</dbReference>
<reference evidence="24 25" key="1">
    <citation type="journal article" date="2016" name="PLoS ONE">
        <title>Sequence Assembly of Yarrowia lipolytica Strain W29/CLIB89 Shows Transposable Element Diversity.</title>
        <authorList>
            <person name="Magnan C."/>
            <person name="Yu J."/>
            <person name="Chang I."/>
            <person name="Jahn E."/>
            <person name="Kanomata Y."/>
            <person name="Wu J."/>
            <person name="Zeller M."/>
            <person name="Oakes M."/>
            <person name="Baldi P."/>
            <person name="Sandmeyer S."/>
        </authorList>
    </citation>
    <scope>NUCLEOTIDE SEQUENCE [LARGE SCALE GENOMIC DNA]</scope>
    <source>
        <strain evidence="25">CLIB89(W29)</strain>
    </source>
</reference>
<dbReference type="GO" id="GO:0004313">
    <property type="term" value="F:[acyl-carrier-protein] S-acetyltransferase activity"/>
    <property type="evidence" value="ECO:0007669"/>
    <property type="project" value="UniProtKB-EC"/>
</dbReference>
<evidence type="ECO:0000256" key="4">
    <source>
        <dbReference type="ARBA" id="ARBA00022679"/>
    </source>
</evidence>
<dbReference type="GO" id="GO:0004321">
    <property type="term" value="F:fatty-acyl-CoA synthase activity"/>
    <property type="evidence" value="ECO:0007669"/>
    <property type="project" value="UniProtKB-EC"/>
</dbReference>
<dbReference type="KEGG" id="yli:2907339"/>
<dbReference type="FunFam" id="1.20.930.70:FF:000001">
    <property type="entry name" value="Fatty acid synthase beta subunit dehydratase"/>
    <property type="match status" value="1"/>
</dbReference>
<dbReference type="SUPFAM" id="SSF52151">
    <property type="entry name" value="FabD/lysophospholipase-like"/>
    <property type="match status" value="2"/>
</dbReference>
<dbReference type="Gene3D" id="3.20.20.70">
    <property type="entry name" value="Aldolase class I"/>
    <property type="match status" value="2"/>
</dbReference>
<keyword evidence="12 21" id="KW-0456">Lyase</keyword>
<evidence type="ECO:0000256" key="5">
    <source>
        <dbReference type="ARBA" id="ARBA00022801"/>
    </source>
</evidence>
<comment type="subunit">
    <text evidence="14 21">[Alpha(6)beta(6)] hexamers of two multifunctional subunits (alpha and beta).</text>
</comment>
<dbReference type="InterPro" id="IPR014043">
    <property type="entry name" value="Acyl_transferase_dom"/>
</dbReference>
<name>A0A1D8N7V8_YARLL</name>
<keyword evidence="6 21" id="KW-0276">Fatty acid metabolism</keyword>
<evidence type="ECO:0000256" key="15">
    <source>
        <dbReference type="ARBA" id="ARBA00048237"/>
    </source>
</evidence>
<dbReference type="FunFam" id="3.20.20.70:FF:000078">
    <property type="entry name" value="Fatty acid synthase beta subunit dehydratase"/>
    <property type="match status" value="1"/>
</dbReference>
<dbReference type="GeneID" id="2907339"/>
<dbReference type="PRINTS" id="PR01483">
    <property type="entry name" value="FASYNTHASE"/>
</dbReference>
<dbReference type="VEuPathDB" id="FungiDB:YALI0_B15059g"/>
<dbReference type="InterPro" id="IPR013565">
    <property type="entry name" value="Fas1/AflB-like_central"/>
</dbReference>
<dbReference type="InterPro" id="IPR016452">
    <property type="entry name" value="Fas1/AflB-like"/>
</dbReference>
<dbReference type="VEuPathDB" id="FungiDB:YALI1_B19844g"/>
<dbReference type="InterPro" id="IPR016035">
    <property type="entry name" value="Acyl_Trfase/lysoPLipase"/>
</dbReference>
<dbReference type="FunFam" id="3.40.366.10:FF:000003">
    <property type="entry name" value="Fatty acid synthase subunit beta dehydratase"/>
    <property type="match status" value="1"/>
</dbReference>
<dbReference type="Pfam" id="PF08354">
    <property type="entry name" value="Fas1-AflB-like_hel"/>
    <property type="match status" value="1"/>
</dbReference>
<evidence type="ECO:0000256" key="8">
    <source>
        <dbReference type="ARBA" id="ARBA00023002"/>
    </source>
</evidence>
<gene>
    <name evidence="24" type="ORF">YALI1_B19844g</name>
</gene>
<dbReference type="Gene3D" id="3.40.366.10">
    <property type="entry name" value="Malonyl-Coenzyme A Acyl Carrier Protein, domain 2"/>
    <property type="match status" value="3"/>
</dbReference>
<keyword evidence="5 21" id="KW-0378">Hydrolase</keyword>
<dbReference type="GO" id="GO:0005811">
    <property type="term" value="C:lipid droplet"/>
    <property type="evidence" value="ECO:0007669"/>
    <property type="project" value="EnsemblFungi"/>
</dbReference>
<dbReference type="FunFam" id="3.30.70.3330:FF:000001">
    <property type="entry name" value="Fatty acid synthase subunit beta dehydratase"/>
    <property type="match status" value="1"/>
</dbReference>
<dbReference type="FunFam" id="3.10.129.10:FF:000017">
    <property type="entry name" value="Fatty acid synthase beta subunit dehydratase"/>
    <property type="match status" value="1"/>
</dbReference>
<feature type="domain" description="Malonyl-CoA:ACP transacylase (MAT)" evidence="23">
    <location>
        <begin position="1697"/>
        <end position="2018"/>
    </location>
</feature>
<evidence type="ECO:0000256" key="6">
    <source>
        <dbReference type="ARBA" id="ARBA00022832"/>
    </source>
</evidence>
<dbReference type="GO" id="GO:0004314">
    <property type="term" value="F:[acyl-carrier-protein] S-malonyltransferase activity"/>
    <property type="evidence" value="ECO:0007669"/>
    <property type="project" value="UniProtKB-EC"/>
</dbReference>
<dbReference type="EC" id="4.2.1.59" evidence="21"/>
<dbReference type="CDD" id="cd03447">
    <property type="entry name" value="FAS_MaoC"/>
    <property type="match status" value="1"/>
</dbReference>
<evidence type="ECO:0000256" key="3">
    <source>
        <dbReference type="ARBA" id="ARBA00022516"/>
    </source>
</evidence>
<evidence type="ECO:0000256" key="21">
    <source>
        <dbReference type="PIRNR" id="PIRNR005562"/>
    </source>
</evidence>
<evidence type="ECO:0000313" key="25">
    <source>
        <dbReference type="Proteomes" id="UP000182444"/>
    </source>
</evidence>
<evidence type="ECO:0000256" key="13">
    <source>
        <dbReference type="ARBA" id="ARBA00023268"/>
    </source>
</evidence>
<dbReference type="Gene3D" id="3.10.129.10">
    <property type="entry name" value="Hotdog Thioesterase"/>
    <property type="match status" value="2"/>
</dbReference>
<evidence type="ECO:0000256" key="14">
    <source>
        <dbReference type="ARBA" id="ARBA00033756"/>
    </source>
</evidence>
<dbReference type="InterPro" id="IPR039569">
    <property type="entry name" value="FAS1-like_DH_region"/>
</dbReference>
<dbReference type="EC" id="2.3.1.38" evidence="21"/>
<dbReference type="FunFam" id="3.40.366.10:FF:000006">
    <property type="entry name" value="Fatty acid synthase beta subunit dehydratase"/>
    <property type="match status" value="1"/>
</dbReference>